<evidence type="ECO:0000313" key="1">
    <source>
        <dbReference type="EMBL" id="ANO50575.1"/>
    </source>
</evidence>
<dbReference type="Proteomes" id="UP000092695">
    <property type="component" value="Chromosome"/>
</dbReference>
<dbReference type="Gene3D" id="2.60.120.1390">
    <property type="match status" value="1"/>
</dbReference>
<dbReference type="InterPro" id="IPR021345">
    <property type="entry name" value="DUF2961"/>
</dbReference>
<name>A0A193LDG8_9GAMM</name>
<gene>
    <name evidence="1" type="ORF">BA177_04515</name>
</gene>
<protein>
    <recommendedName>
        <fullName evidence="3">DUF2961 domain-containing protein</fullName>
    </recommendedName>
</protein>
<reference evidence="1 2" key="1">
    <citation type="submission" date="2016-06" db="EMBL/GenBank/DDBJ databases">
        <title>Complete genome sequence of a deep-branching marine Gamma Proteobacterium Woeseia oceani type strain XK5.</title>
        <authorList>
            <person name="Mu D."/>
            <person name="Du Z."/>
        </authorList>
    </citation>
    <scope>NUCLEOTIDE SEQUENCE [LARGE SCALE GENOMIC DNA]</scope>
    <source>
        <strain evidence="1 2">XK5</strain>
    </source>
</reference>
<organism evidence="1 2">
    <name type="scientific">Woeseia oceani</name>
    <dbReference type="NCBI Taxonomy" id="1548547"/>
    <lineage>
        <taxon>Bacteria</taxon>
        <taxon>Pseudomonadati</taxon>
        <taxon>Pseudomonadota</taxon>
        <taxon>Gammaproteobacteria</taxon>
        <taxon>Woeseiales</taxon>
        <taxon>Woeseiaceae</taxon>
        <taxon>Woeseia</taxon>
    </lineage>
</organism>
<dbReference type="OrthoDB" id="2518538at2"/>
<evidence type="ECO:0000313" key="2">
    <source>
        <dbReference type="Proteomes" id="UP000092695"/>
    </source>
</evidence>
<dbReference type="STRING" id="1548547.BA177_04515"/>
<dbReference type="Pfam" id="PF11175">
    <property type="entry name" value="DUF2961"/>
    <property type="match status" value="1"/>
</dbReference>
<keyword evidence="2" id="KW-1185">Reference proteome</keyword>
<accession>A0A193LDG8</accession>
<evidence type="ECO:0008006" key="3">
    <source>
        <dbReference type="Google" id="ProtNLM"/>
    </source>
</evidence>
<sequence>MTEFYDVPAHVHSRSITFENPTGAKGSGGTIASPLGTGRKGSPARMIPPGATLELANIEGPGVIRHMWMTTYNVADAMRGLVLRIYWDGQEHPSVEAPLGDFFGFAHGKTEPFSTAVHSVSEKYGMNIWLPMPFQENGRVTISNDLDIEVLFFYQIDYTVGDVHAAGFGRLHSQFHRQNPTKLRDDFEILPRRSGAGRYLGAVLGIRPSDPNWWGEGEVKIYLDGDREFATIVGTGAEDYVGLSWGVQQNALLYNGANLVTGERLDSGPVSMYRWHIPDPVYWHQDIRVTVQQIGLQPPVATFAEYQAGLYEREDDWSSCTFWYEAVPSAPVASIPSLQARLSGLELTPDRNALPLQSGTNRASGL</sequence>
<dbReference type="AlphaFoldDB" id="A0A193LDG8"/>
<dbReference type="RefSeq" id="WP_068613450.1">
    <property type="nucleotide sequence ID" value="NZ_CP016268.1"/>
</dbReference>
<dbReference type="EMBL" id="CP016268">
    <property type="protein sequence ID" value="ANO50575.1"/>
    <property type="molecule type" value="Genomic_DNA"/>
</dbReference>
<proteinExistence type="predicted"/>
<dbReference type="KEGG" id="woc:BA177_04515"/>